<dbReference type="PRINTS" id="PR00081">
    <property type="entry name" value="GDHRDH"/>
</dbReference>
<proteinExistence type="inferred from homology"/>
<evidence type="ECO:0000313" key="5">
    <source>
        <dbReference type="Proteomes" id="UP000199545"/>
    </source>
</evidence>
<dbReference type="PROSITE" id="PS00061">
    <property type="entry name" value="ADH_SHORT"/>
    <property type="match status" value="1"/>
</dbReference>
<keyword evidence="2" id="KW-0560">Oxidoreductase</keyword>
<reference evidence="4 5" key="1">
    <citation type="submission" date="2016-10" db="EMBL/GenBank/DDBJ databases">
        <authorList>
            <person name="de Groot N.N."/>
        </authorList>
    </citation>
    <scope>NUCLEOTIDE SEQUENCE [LARGE SCALE GENOMIC DNA]</scope>
    <source>
        <strain evidence="4 5">DSM 44778</strain>
    </source>
</reference>
<dbReference type="OrthoDB" id="9804774at2"/>
<name>A0A1I3U1S3_9BACL</name>
<dbReference type="InterPro" id="IPR020904">
    <property type="entry name" value="Sc_DH/Rdtase_CS"/>
</dbReference>
<dbReference type="Gene3D" id="3.40.50.720">
    <property type="entry name" value="NAD(P)-binding Rossmann-like Domain"/>
    <property type="match status" value="1"/>
</dbReference>
<dbReference type="STRING" id="46223.SAMN05421852_12151"/>
<dbReference type="RefSeq" id="WP_093231384.1">
    <property type="nucleotide sequence ID" value="NZ_FORR01000021.1"/>
</dbReference>
<dbReference type="InterPro" id="IPR002347">
    <property type="entry name" value="SDR_fam"/>
</dbReference>
<dbReference type="Pfam" id="PF00106">
    <property type="entry name" value="adh_short"/>
    <property type="match status" value="1"/>
</dbReference>
<protein>
    <submittedName>
        <fullName evidence="4">NAD(P)-dependent dehydrogenase, short-chain alcohol dehydrogenase family</fullName>
    </submittedName>
</protein>
<dbReference type="CDD" id="cd05233">
    <property type="entry name" value="SDR_c"/>
    <property type="match status" value="1"/>
</dbReference>
<dbReference type="GO" id="GO:0008206">
    <property type="term" value="P:bile acid metabolic process"/>
    <property type="evidence" value="ECO:0007669"/>
    <property type="project" value="UniProtKB-ARBA"/>
</dbReference>
<dbReference type="FunFam" id="3.40.50.720:FF:000084">
    <property type="entry name" value="Short-chain dehydrogenase reductase"/>
    <property type="match status" value="1"/>
</dbReference>
<gene>
    <name evidence="4" type="ORF">SAMN05421852_12151</name>
</gene>
<dbReference type="PRINTS" id="PR00080">
    <property type="entry name" value="SDRFAMILY"/>
</dbReference>
<dbReference type="Proteomes" id="UP000199545">
    <property type="component" value="Unassembled WGS sequence"/>
</dbReference>
<comment type="similarity">
    <text evidence="1 3">Belongs to the short-chain dehydrogenases/reductases (SDR) family.</text>
</comment>
<evidence type="ECO:0000256" key="1">
    <source>
        <dbReference type="ARBA" id="ARBA00006484"/>
    </source>
</evidence>
<dbReference type="InterPro" id="IPR050259">
    <property type="entry name" value="SDR"/>
</dbReference>
<evidence type="ECO:0000256" key="2">
    <source>
        <dbReference type="ARBA" id="ARBA00023002"/>
    </source>
</evidence>
<dbReference type="PANTHER" id="PTHR42879">
    <property type="entry name" value="3-OXOACYL-(ACYL-CARRIER-PROTEIN) REDUCTASE"/>
    <property type="match status" value="1"/>
</dbReference>
<dbReference type="InterPro" id="IPR036291">
    <property type="entry name" value="NAD(P)-bd_dom_sf"/>
</dbReference>
<evidence type="ECO:0000313" key="4">
    <source>
        <dbReference type="EMBL" id="SFJ77494.1"/>
    </source>
</evidence>
<sequence length="260" mass="29054">MDINTIDLNGKTAFITGSTQGIGLAIAKVLSQLGAKVIIHGRSREKVQRIIQEEYKYGFVGFAIPLDDPNQIDNLLDEMLNKYKVDILVNNAGIGKPLRFEETTLDYWKHVYQVNLFSHIQIINKLLPYMKERAWGRIINISSSVAENIKPYFPAYSSSKAALVHITKVLAQTCAENNILVNCILPGSIKTEMTQYAIQMYSSKFGVSIQESEYYLYTKNVALKRMGDPRDIANFVAYLCSEAANFINGACIPINGGVTI</sequence>
<dbReference type="GO" id="GO:0016491">
    <property type="term" value="F:oxidoreductase activity"/>
    <property type="evidence" value="ECO:0007669"/>
    <property type="project" value="UniProtKB-KW"/>
</dbReference>
<accession>A0A1I3U1S3</accession>
<keyword evidence="5" id="KW-1185">Reference proteome</keyword>
<dbReference type="EMBL" id="FORR01000021">
    <property type="protein sequence ID" value="SFJ77494.1"/>
    <property type="molecule type" value="Genomic_DNA"/>
</dbReference>
<dbReference type="AlphaFoldDB" id="A0A1I3U1S3"/>
<organism evidence="4 5">
    <name type="scientific">Thermoflavimicrobium dichotomicum</name>
    <dbReference type="NCBI Taxonomy" id="46223"/>
    <lineage>
        <taxon>Bacteria</taxon>
        <taxon>Bacillati</taxon>
        <taxon>Bacillota</taxon>
        <taxon>Bacilli</taxon>
        <taxon>Bacillales</taxon>
        <taxon>Thermoactinomycetaceae</taxon>
        <taxon>Thermoflavimicrobium</taxon>
    </lineage>
</organism>
<dbReference type="SUPFAM" id="SSF51735">
    <property type="entry name" value="NAD(P)-binding Rossmann-fold domains"/>
    <property type="match status" value="1"/>
</dbReference>
<evidence type="ECO:0000256" key="3">
    <source>
        <dbReference type="RuleBase" id="RU000363"/>
    </source>
</evidence>